<dbReference type="RefSeq" id="WP_068555155.1">
    <property type="nucleotide sequence ID" value="NZ_LOEE01000021.1"/>
</dbReference>
<dbReference type="AlphaFoldDB" id="A0A140L8A5"/>
<dbReference type="Proteomes" id="UP000070456">
    <property type="component" value="Unassembled WGS sequence"/>
</dbReference>
<dbReference type="InterPro" id="IPR052534">
    <property type="entry name" value="Extracell_DNA_Util/SecSys_Comp"/>
</dbReference>
<dbReference type="PANTHER" id="PTHR40278">
    <property type="entry name" value="DNA UTILIZATION PROTEIN HOFN"/>
    <property type="match status" value="1"/>
</dbReference>
<keyword evidence="3" id="KW-1185">Reference proteome</keyword>
<gene>
    <name evidence="2" type="ORF">AN619_07720</name>
</gene>
<name>A0A140L8A5_9FIRM</name>
<evidence type="ECO:0000313" key="2">
    <source>
        <dbReference type="EMBL" id="KXG76780.1"/>
    </source>
</evidence>
<dbReference type="STRING" id="520762.AN619_07720"/>
<dbReference type="OrthoDB" id="1707667at2"/>
<comment type="caution">
    <text evidence="2">The sequence shown here is derived from an EMBL/GenBank/DDBJ whole genome shotgun (WGS) entry which is preliminary data.</text>
</comment>
<dbReference type="InterPro" id="IPR007813">
    <property type="entry name" value="PilN"/>
</dbReference>
<reference evidence="2 3" key="1">
    <citation type="submission" date="2015-12" db="EMBL/GenBank/DDBJ databases">
        <title>Draft genome sequence of the thermoanaerobe Thermotalea metallivorans, an isolate from the runoff channel of the Great Artesian Basin, Australia.</title>
        <authorList>
            <person name="Patel B.K."/>
        </authorList>
    </citation>
    <scope>NUCLEOTIDE SEQUENCE [LARGE SCALE GENOMIC DNA]</scope>
    <source>
        <strain evidence="2 3">B2-1</strain>
    </source>
</reference>
<feature type="transmembrane region" description="Helical" evidence="1">
    <location>
        <begin position="21"/>
        <end position="40"/>
    </location>
</feature>
<evidence type="ECO:0000256" key="1">
    <source>
        <dbReference type="SAM" id="Phobius"/>
    </source>
</evidence>
<keyword evidence="1" id="KW-0812">Transmembrane</keyword>
<dbReference type="EMBL" id="LOEE01000021">
    <property type="protein sequence ID" value="KXG76780.1"/>
    <property type="molecule type" value="Genomic_DNA"/>
</dbReference>
<evidence type="ECO:0000313" key="3">
    <source>
        <dbReference type="Proteomes" id="UP000070456"/>
    </source>
</evidence>
<dbReference type="PANTHER" id="PTHR40278:SF1">
    <property type="entry name" value="DNA UTILIZATION PROTEIN HOFN"/>
    <property type="match status" value="1"/>
</dbReference>
<sequence>MRDFNFFSPYMTVEKASKGKERMIAAVVCTIAAVVISFSISNITKVKKLENEIAQLESFMTAPATTKKLKELNNKKEKIIVMEKYHQGIKQLNEQIEGTNPIDSLLLEQIALSFPQDIFIDMMSISQNDVQLRGVSRSHTAIAELVYNLKQLDVFKSVHVYMMNAESAESENQIYMLKCILK</sequence>
<dbReference type="Pfam" id="PF05137">
    <property type="entry name" value="PilN"/>
    <property type="match status" value="1"/>
</dbReference>
<keyword evidence="1" id="KW-1133">Transmembrane helix</keyword>
<evidence type="ECO:0008006" key="4">
    <source>
        <dbReference type="Google" id="ProtNLM"/>
    </source>
</evidence>
<accession>A0A140L8A5</accession>
<organism evidence="2 3">
    <name type="scientific">Thermotalea metallivorans</name>
    <dbReference type="NCBI Taxonomy" id="520762"/>
    <lineage>
        <taxon>Bacteria</taxon>
        <taxon>Bacillati</taxon>
        <taxon>Bacillota</taxon>
        <taxon>Clostridia</taxon>
        <taxon>Peptostreptococcales</taxon>
        <taxon>Thermotaleaceae</taxon>
        <taxon>Thermotalea</taxon>
    </lineage>
</organism>
<protein>
    <recommendedName>
        <fullName evidence="4">Fimbrial assembly protein PilN</fullName>
    </recommendedName>
</protein>
<keyword evidence="1" id="KW-0472">Membrane</keyword>
<proteinExistence type="predicted"/>